<accession>A0A9P4V1X3</accession>
<keyword evidence="3" id="KW-1185">Reference proteome</keyword>
<evidence type="ECO:0000256" key="1">
    <source>
        <dbReference type="SAM" id="MobiDB-lite"/>
    </source>
</evidence>
<evidence type="ECO:0000313" key="3">
    <source>
        <dbReference type="Proteomes" id="UP000799444"/>
    </source>
</evidence>
<feature type="compositionally biased region" description="Polar residues" evidence="1">
    <location>
        <begin position="140"/>
        <end position="153"/>
    </location>
</feature>
<dbReference type="EMBL" id="ML996158">
    <property type="protein sequence ID" value="KAF2733666.1"/>
    <property type="molecule type" value="Genomic_DNA"/>
</dbReference>
<feature type="compositionally biased region" description="Polar residues" evidence="1">
    <location>
        <begin position="327"/>
        <end position="337"/>
    </location>
</feature>
<feature type="region of interest" description="Disordered" evidence="1">
    <location>
        <begin position="71"/>
        <end position="173"/>
    </location>
</feature>
<evidence type="ECO:0000313" key="2">
    <source>
        <dbReference type="EMBL" id="KAF2733666.1"/>
    </source>
</evidence>
<name>A0A9P4V1X3_9PLEO</name>
<protein>
    <submittedName>
        <fullName evidence="2">Uncharacterized protein</fullName>
    </submittedName>
</protein>
<dbReference type="Proteomes" id="UP000799444">
    <property type="component" value="Unassembled WGS sequence"/>
</dbReference>
<feature type="compositionally biased region" description="Basic and acidic residues" evidence="1">
    <location>
        <begin position="311"/>
        <end position="326"/>
    </location>
</feature>
<feature type="compositionally biased region" description="Low complexity" evidence="1">
    <location>
        <begin position="82"/>
        <end position="99"/>
    </location>
</feature>
<gene>
    <name evidence="2" type="ORF">EJ04DRAFT_524321</name>
</gene>
<feature type="region of interest" description="Disordered" evidence="1">
    <location>
        <begin position="288"/>
        <end position="362"/>
    </location>
</feature>
<feature type="compositionally biased region" description="Basic and acidic residues" evidence="1">
    <location>
        <begin position="155"/>
        <end position="165"/>
    </location>
</feature>
<feature type="region of interest" description="Disordered" evidence="1">
    <location>
        <begin position="486"/>
        <end position="511"/>
    </location>
</feature>
<feature type="compositionally biased region" description="Basic and acidic residues" evidence="1">
    <location>
        <begin position="489"/>
        <end position="505"/>
    </location>
</feature>
<dbReference type="AlphaFoldDB" id="A0A9P4V1X3"/>
<reference evidence="2" key="1">
    <citation type="journal article" date="2020" name="Stud. Mycol.">
        <title>101 Dothideomycetes genomes: a test case for predicting lifestyles and emergence of pathogens.</title>
        <authorList>
            <person name="Haridas S."/>
            <person name="Albert R."/>
            <person name="Binder M."/>
            <person name="Bloem J."/>
            <person name="Labutti K."/>
            <person name="Salamov A."/>
            <person name="Andreopoulos B."/>
            <person name="Baker S."/>
            <person name="Barry K."/>
            <person name="Bills G."/>
            <person name="Bluhm B."/>
            <person name="Cannon C."/>
            <person name="Castanera R."/>
            <person name="Culley D."/>
            <person name="Daum C."/>
            <person name="Ezra D."/>
            <person name="Gonzalez J."/>
            <person name="Henrissat B."/>
            <person name="Kuo A."/>
            <person name="Liang C."/>
            <person name="Lipzen A."/>
            <person name="Lutzoni F."/>
            <person name="Magnuson J."/>
            <person name="Mondo S."/>
            <person name="Nolan M."/>
            <person name="Ohm R."/>
            <person name="Pangilinan J."/>
            <person name="Park H.-J."/>
            <person name="Ramirez L."/>
            <person name="Alfaro M."/>
            <person name="Sun H."/>
            <person name="Tritt A."/>
            <person name="Yoshinaga Y."/>
            <person name="Zwiers L.-H."/>
            <person name="Turgeon B."/>
            <person name="Goodwin S."/>
            <person name="Spatafora J."/>
            <person name="Crous P."/>
            <person name="Grigoriev I."/>
        </authorList>
    </citation>
    <scope>NUCLEOTIDE SEQUENCE</scope>
    <source>
        <strain evidence="2">CBS 125425</strain>
    </source>
</reference>
<comment type="caution">
    <text evidence="2">The sequence shown here is derived from an EMBL/GenBank/DDBJ whole genome shotgun (WGS) entry which is preliminary data.</text>
</comment>
<proteinExistence type="predicted"/>
<feature type="region of interest" description="Disordered" evidence="1">
    <location>
        <begin position="1"/>
        <end position="21"/>
    </location>
</feature>
<feature type="compositionally biased region" description="Pro residues" evidence="1">
    <location>
        <begin position="390"/>
        <end position="415"/>
    </location>
</feature>
<sequence>MSGIGSNHGANANDQGRDDKEQNVALSNLEVRGDLLLRLSQDPSRPVANILILGDWYGNMGPNQWQVHTAVPAGQNHPGVSNGNLALGDNGNAANLPAGEQNGGADQAPTNAQGEQQNGGANQAPGNAQGDQENEGAEQAQGNAQGNPQSPVLDQQDRRHVREGSQMRVRSVTPAPERLRLTYGNTQAGIDVAPVSRIANAPEQNGNAGLGEQALGLRLDRQYLEYQGPLGMRRVMTCQLPRNKIGANRYPGPFRGNRKVLNPVEKAKLQSFLDGQGVSLDGPINMDDVIRMRSPSSSPEVPLAQLRKRKRDAEPQEEDKLAEGIHRSTSTSSSLYMPTSPAYPDGTPSPEAPPTPKAPTIRNKIAGSGWNPWVVPDKRFPRAAAAFTKPPFPRQPPPAKTAPSNPPTPRKPGNPHPMVYWTNEEKARLIEAHADYSVDEIVELKILPKRTKCSIVSMSNRLKDQGYLIQKRGNWVPNPAKLFVVGGADVKDGDDGAKDGDSAKDEEQEQE</sequence>
<feature type="region of interest" description="Disordered" evidence="1">
    <location>
        <begin position="387"/>
        <end position="415"/>
    </location>
</feature>
<feature type="compositionally biased region" description="Low complexity" evidence="1">
    <location>
        <begin position="111"/>
        <end position="130"/>
    </location>
</feature>
<feature type="compositionally biased region" description="Polar residues" evidence="1">
    <location>
        <begin position="1"/>
        <end position="14"/>
    </location>
</feature>
<organism evidence="2 3">
    <name type="scientific">Polyplosphaeria fusca</name>
    <dbReference type="NCBI Taxonomy" id="682080"/>
    <lineage>
        <taxon>Eukaryota</taxon>
        <taxon>Fungi</taxon>
        <taxon>Dikarya</taxon>
        <taxon>Ascomycota</taxon>
        <taxon>Pezizomycotina</taxon>
        <taxon>Dothideomycetes</taxon>
        <taxon>Pleosporomycetidae</taxon>
        <taxon>Pleosporales</taxon>
        <taxon>Tetraplosphaeriaceae</taxon>
        <taxon>Polyplosphaeria</taxon>
    </lineage>
</organism>